<evidence type="ECO:0000256" key="9">
    <source>
        <dbReference type="RuleBase" id="RU003322"/>
    </source>
</evidence>
<evidence type="ECO:0000256" key="7">
    <source>
        <dbReference type="ARBA" id="ARBA00023186"/>
    </source>
</evidence>
<dbReference type="GO" id="GO:0051082">
    <property type="term" value="F:unfolded protein binding"/>
    <property type="evidence" value="ECO:0007669"/>
    <property type="project" value="InterPro"/>
</dbReference>
<dbReference type="NCBIfam" id="NF003520">
    <property type="entry name" value="PRK05183.1"/>
    <property type="match status" value="1"/>
</dbReference>
<keyword evidence="5 8" id="KW-0067">ATP-binding</keyword>
<feature type="modified residue" description="Phosphothreonine; by autocatalysis" evidence="8">
    <location>
        <position position="199"/>
    </location>
</feature>
<feature type="region of interest" description="Disordered" evidence="11">
    <location>
        <begin position="613"/>
        <end position="642"/>
    </location>
</feature>
<gene>
    <name evidence="12" type="primary">dnaK_2</name>
    <name evidence="8" type="synonym">dnaK</name>
    <name evidence="12" type="ORF">Poly24_22970</name>
</gene>
<dbReference type="HAMAP" id="MF_00332">
    <property type="entry name" value="DnaK"/>
    <property type="match status" value="1"/>
</dbReference>
<dbReference type="PRINTS" id="PR00301">
    <property type="entry name" value="HEATSHOCK70"/>
</dbReference>
<dbReference type="NCBIfam" id="TIGR02350">
    <property type="entry name" value="prok_dnaK"/>
    <property type="match status" value="1"/>
</dbReference>
<evidence type="ECO:0000256" key="8">
    <source>
        <dbReference type="HAMAP-Rule" id="MF_00332"/>
    </source>
</evidence>
<dbReference type="NCBIfam" id="NF001413">
    <property type="entry name" value="PRK00290.1"/>
    <property type="match status" value="1"/>
</dbReference>
<dbReference type="PANTHER" id="PTHR19375">
    <property type="entry name" value="HEAT SHOCK PROTEIN 70KDA"/>
    <property type="match status" value="1"/>
</dbReference>
<dbReference type="Gene3D" id="3.90.640.10">
    <property type="entry name" value="Actin, Chain A, domain 4"/>
    <property type="match status" value="1"/>
</dbReference>
<feature type="coiled-coil region" evidence="10">
    <location>
        <begin position="536"/>
        <end position="567"/>
    </location>
</feature>
<keyword evidence="6 8" id="KW-0346">Stress response</keyword>
<dbReference type="FunFam" id="2.60.34.10:FF:000014">
    <property type="entry name" value="Chaperone protein DnaK HSP70"/>
    <property type="match status" value="1"/>
</dbReference>
<dbReference type="PROSITE" id="PS00297">
    <property type="entry name" value="HSP70_1"/>
    <property type="match status" value="1"/>
</dbReference>
<dbReference type="PROSITE" id="PS00329">
    <property type="entry name" value="HSP70_2"/>
    <property type="match status" value="1"/>
</dbReference>
<keyword evidence="7 8" id="KW-0143">Chaperone</keyword>
<evidence type="ECO:0000313" key="13">
    <source>
        <dbReference type="Proteomes" id="UP000315082"/>
    </source>
</evidence>
<evidence type="ECO:0000256" key="2">
    <source>
        <dbReference type="ARBA" id="ARBA00014415"/>
    </source>
</evidence>
<keyword evidence="4 8" id="KW-0547">Nucleotide-binding</keyword>
<dbReference type="FunFam" id="3.30.420.40:FF:000004">
    <property type="entry name" value="Molecular chaperone DnaK"/>
    <property type="match status" value="1"/>
</dbReference>
<comment type="function">
    <text evidence="8">Acts as a chaperone.</text>
</comment>
<dbReference type="Gene3D" id="3.30.420.40">
    <property type="match status" value="2"/>
</dbReference>
<evidence type="ECO:0000256" key="4">
    <source>
        <dbReference type="ARBA" id="ARBA00022741"/>
    </source>
</evidence>
<evidence type="ECO:0000313" key="12">
    <source>
        <dbReference type="EMBL" id="QDV68587.1"/>
    </source>
</evidence>
<protein>
    <recommendedName>
        <fullName evidence="2 8">Chaperone protein DnaK</fullName>
    </recommendedName>
    <alternativeName>
        <fullName evidence="8">HSP70</fullName>
    </alternativeName>
    <alternativeName>
        <fullName evidence="8">Heat shock 70 kDa protein</fullName>
    </alternativeName>
    <alternativeName>
        <fullName evidence="8">Heat shock protein 70</fullName>
    </alternativeName>
</protein>
<dbReference type="InterPro" id="IPR029047">
    <property type="entry name" value="HSP70_peptide-bd_sf"/>
</dbReference>
<organism evidence="12 13">
    <name type="scientific">Rosistilla carotiformis</name>
    <dbReference type="NCBI Taxonomy" id="2528017"/>
    <lineage>
        <taxon>Bacteria</taxon>
        <taxon>Pseudomonadati</taxon>
        <taxon>Planctomycetota</taxon>
        <taxon>Planctomycetia</taxon>
        <taxon>Pirellulales</taxon>
        <taxon>Pirellulaceae</taxon>
        <taxon>Rosistilla</taxon>
    </lineage>
</organism>
<name>A0A518JSS6_9BACT</name>
<dbReference type="SUPFAM" id="SSF53067">
    <property type="entry name" value="Actin-like ATPase domain"/>
    <property type="match status" value="2"/>
</dbReference>
<dbReference type="FunFam" id="1.20.1270.10:FF:000001">
    <property type="entry name" value="Molecular chaperone DnaK"/>
    <property type="match status" value="1"/>
</dbReference>
<dbReference type="Gene3D" id="1.20.1270.10">
    <property type="match status" value="1"/>
</dbReference>
<evidence type="ECO:0000256" key="1">
    <source>
        <dbReference type="ARBA" id="ARBA00007381"/>
    </source>
</evidence>
<keyword evidence="10" id="KW-0175">Coiled coil</keyword>
<evidence type="ECO:0000256" key="11">
    <source>
        <dbReference type="SAM" id="MobiDB-lite"/>
    </source>
</evidence>
<proteinExistence type="evidence at transcript level"/>
<accession>A0A518JSS6</accession>
<dbReference type="KEGG" id="rcf:Poly24_22970"/>
<evidence type="ECO:0000256" key="6">
    <source>
        <dbReference type="ARBA" id="ARBA00023016"/>
    </source>
</evidence>
<dbReference type="OrthoDB" id="9766019at2"/>
<keyword evidence="13" id="KW-1185">Reference proteome</keyword>
<evidence type="ECO:0000256" key="3">
    <source>
        <dbReference type="ARBA" id="ARBA00022553"/>
    </source>
</evidence>
<dbReference type="PROSITE" id="PS01036">
    <property type="entry name" value="HSP70_3"/>
    <property type="match status" value="1"/>
</dbReference>
<dbReference type="RefSeq" id="WP_145094671.1">
    <property type="nucleotide sequence ID" value="NZ_CP036348.1"/>
</dbReference>
<dbReference type="FunFam" id="3.90.640.10:FF:000003">
    <property type="entry name" value="Molecular chaperone DnaK"/>
    <property type="match status" value="1"/>
</dbReference>
<dbReference type="Gene3D" id="2.60.34.10">
    <property type="entry name" value="Substrate Binding Domain Of DNAk, Chain A, domain 1"/>
    <property type="match status" value="1"/>
</dbReference>
<dbReference type="SUPFAM" id="SSF100934">
    <property type="entry name" value="Heat shock protein 70kD (HSP70), C-terminal subdomain"/>
    <property type="match status" value="1"/>
</dbReference>
<keyword evidence="3 8" id="KW-0597">Phosphoprotein</keyword>
<dbReference type="SUPFAM" id="SSF100920">
    <property type="entry name" value="Heat shock protein 70kD (HSP70), peptide-binding domain"/>
    <property type="match status" value="1"/>
</dbReference>
<dbReference type="Proteomes" id="UP000315082">
    <property type="component" value="Chromosome"/>
</dbReference>
<sequence length="642" mass="69749">MAQGEKIIGIDLGTTNSVVAIMEGNDPKVIPNAEGNRLTPSVVAFTDKAETIVGEPARRQAVTNPTRTIYSAKRFMGRRHNEVHSEEKIVPYEVTGAESDFVKIKVGDKEYTPQEISAKVLRKLKEAAESYLGHKVNKAVITVPAYFNDSQRQATKDAGDIAGLEVMRIINEPTAAAIAYGLDKKKDEKIIVFDLGGGTFDVSVLEVADSGDDESSTRVFQVVSTSGDTHLGGDDFDEALIGYVASEFKKDHAIDLRSDPMALQRLQEACEKAKKELSTLPETDINLPFITMDQTGPKHLTMKVTRAKFEELIADLIQRCRKPVLQALEDAGMKPSDIDEVVLVGGSTRVPKVREVVKEIFGKDPHQGVNPDEVVAIGAAIQGSVLAGDRTDVLLLDVCPLTLGIETEGGVMTPLVERNTTIPVEKKNTFSTAADNQTAVTVRVFQGERKMAAQNRLLGDFNLEGIPPQPRGMPQIEVKFDIDQNGILNVSAKDLNSGKEAKVQIEQSGGLDDSEIERMKKDAEEHADEDRKLFELAEARNKANSLIHESEKQLKDNEEKLTDADKEPMNAVIKKVRDAVAGDDTAAIVSATSELEQAWQAFSKVLYEKAGAEGAAADGASAEPAPSADDDAIDAEFEVKDK</sequence>
<dbReference type="GO" id="GO:0140662">
    <property type="term" value="F:ATP-dependent protein folding chaperone"/>
    <property type="evidence" value="ECO:0007669"/>
    <property type="project" value="InterPro"/>
</dbReference>
<dbReference type="Pfam" id="PF00012">
    <property type="entry name" value="HSP70"/>
    <property type="match status" value="1"/>
</dbReference>
<comment type="similarity">
    <text evidence="1 8 9">Belongs to the heat shock protein 70 family.</text>
</comment>
<dbReference type="InterPro" id="IPR018181">
    <property type="entry name" value="Heat_shock_70_CS"/>
</dbReference>
<evidence type="ECO:0000256" key="5">
    <source>
        <dbReference type="ARBA" id="ARBA00022840"/>
    </source>
</evidence>
<feature type="compositionally biased region" description="Low complexity" evidence="11">
    <location>
        <begin position="613"/>
        <end position="627"/>
    </location>
</feature>
<dbReference type="InterPro" id="IPR029048">
    <property type="entry name" value="HSP70_C_sf"/>
</dbReference>
<dbReference type="CDD" id="cd10234">
    <property type="entry name" value="ASKHA_NBD_HSP70_DnaK-like"/>
    <property type="match status" value="1"/>
</dbReference>
<reference evidence="12 13" key="1">
    <citation type="submission" date="2019-02" db="EMBL/GenBank/DDBJ databases">
        <title>Deep-cultivation of Planctomycetes and their phenomic and genomic characterization uncovers novel biology.</title>
        <authorList>
            <person name="Wiegand S."/>
            <person name="Jogler M."/>
            <person name="Boedeker C."/>
            <person name="Pinto D."/>
            <person name="Vollmers J."/>
            <person name="Rivas-Marin E."/>
            <person name="Kohn T."/>
            <person name="Peeters S.H."/>
            <person name="Heuer A."/>
            <person name="Rast P."/>
            <person name="Oberbeckmann S."/>
            <person name="Bunk B."/>
            <person name="Jeske O."/>
            <person name="Meyerdierks A."/>
            <person name="Storesund J.E."/>
            <person name="Kallscheuer N."/>
            <person name="Luecker S."/>
            <person name="Lage O.M."/>
            <person name="Pohl T."/>
            <person name="Merkel B.J."/>
            <person name="Hornburger P."/>
            <person name="Mueller R.-W."/>
            <person name="Bruemmer F."/>
            <person name="Labrenz M."/>
            <person name="Spormann A.M."/>
            <person name="Op den Camp H."/>
            <person name="Overmann J."/>
            <person name="Amann R."/>
            <person name="Jetten M.S.M."/>
            <person name="Mascher T."/>
            <person name="Medema M.H."/>
            <person name="Devos D.P."/>
            <person name="Kaster A.-K."/>
            <person name="Ovreas L."/>
            <person name="Rohde M."/>
            <person name="Galperin M.Y."/>
            <person name="Jogler C."/>
        </authorList>
    </citation>
    <scope>NUCLEOTIDE SEQUENCE [LARGE SCALE GENOMIC DNA]</scope>
    <source>
        <strain evidence="12 13">Poly24</strain>
    </source>
</reference>
<dbReference type="AlphaFoldDB" id="A0A518JSS6"/>
<evidence type="ECO:0000256" key="10">
    <source>
        <dbReference type="SAM" id="Coils"/>
    </source>
</evidence>
<comment type="induction">
    <text evidence="8">By stress conditions e.g. heat shock.</text>
</comment>
<dbReference type="InterPro" id="IPR013126">
    <property type="entry name" value="Hsp_70_fam"/>
</dbReference>
<dbReference type="InterPro" id="IPR012725">
    <property type="entry name" value="Chaperone_DnaK"/>
</dbReference>
<dbReference type="EMBL" id="CP036348">
    <property type="protein sequence ID" value="QDV68587.1"/>
    <property type="molecule type" value="Genomic_DNA"/>
</dbReference>
<dbReference type="InterPro" id="IPR043129">
    <property type="entry name" value="ATPase_NBD"/>
</dbReference>
<dbReference type="GO" id="GO:0005524">
    <property type="term" value="F:ATP binding"/>
    <property type="evidence" value="ECO:0007669"/>
    <property type="project" value="UniProtKB-UniRule"/>
</dbReference>